<reference evidence="2" key="1">
    <citation type="submission" date="2016-12" db="EMBL/GenBank/DDBJ databases">
        <authorList>
            <person name="Varghese N."/>
            <person name="Submissions S."/>
        </authorList>
    </citation>
    <scope>NUCLEOTIDE SEQUENCE [LARGE SCALE GENOMIC DNA]</scope>
    <source>
        <strain evidence="2">DSM 25035</strain>
    </source>
</reference>
<dbReference type="Proteomes" id="UP000184609">
    <property type="component" value="Unassembled WGS sequence"/>
</dbReference>
<sequence>MIEENGFLRKNIPTFSVNLLINPHQLPMNRRHALRHIALISGGLALIPSCDFSSDDILAAYEKLKVTASQKELLGVVSNTIIPSGEIKGALDIAVPDFILVMVNDCYTEEAQGKFVNGLKAFPEFAGSGFAGLSVKEREAKIQEGLSLEGDDSEAGQKQKDIAFFLNNTKRLTIQGYMASEYIQTEVIPYSLIPGPYNGAVLISDIQKPRING</sequence>
<dbReference type="EMBL" id="FRXN01000002">
    <property type="protein sequence ID" value="SHO61993.1"/>
    <property type="molecule type" value="Genomic_DNA"/>
</dbReference>
<evidence type="ECO:0000313" key="1">
    <source>
        <dbReference type="EMBL" id="SHO61993.1"/>
    </source>
</evidence>
<dbReference type="AlphaFoldDB" id="A0A1M7ZAR2"/>
<dbReference type="Pfam" id="PF13618">
    <property type="entry name" value="Gluconate_2-dh3"/>
    <property type="match status" value="1"/>
</dbReference>
<name>A0A1M7ZAR2_9BACT</name>
<keyword evidence="2" id="KW-1185">Reference proteome</keyword>
<dbReference type="STRING" id="1073327.SAMN04488108_1762"/>
<organism evidence="1 2">
    <name type="scientific">Algoriphagus zhangzhouensis</name>
    <dbReference type="NCBI Taxonomy" id="1073327"/>
    <lineage>
        <taxon>Bacteria</taxon>
        <taxon>Pseudomonadati</taxon>
        <taxon>Bacteroidota</taxon>
        <taxon>Cytophagia</taxon>
        <taxon>Cytophagales</taxon>
        <taxon>Cyclobacteriaceae</taxon>
        <taxon>Algoriphagus</taxon>
    </lineage>
</organism>
<gene>
    <name evidence="1" type="ORF">SAMN04488108_1762</name>
</gene>
<protein>
    <submittedName>
        <fullName evidence="1">Gluconate 2-dehydrogenase subunit 3</fullName>
    </submittedName>
</protein>
<evidence type="ECO:0000313" key="2">
    <source>
        <dbReference type="Proteomes" id="UP000184609"/>
    </source>
</evidence>
<proteinExistence type="predicted"/>
<dbReference type="InterPro" id="IPR027056">
    <property type="entry name" value="Gluconate_2DH_su3"/>
</dbReference>
<accession>A0A1M7ZAR2</accession>